<dbReference type="InterPro" id="IPR027417">
    <property type="entry name" value="P-loop_NTPase"/>
</dbReference>
<accession>A0A8H3FZQ6</accession>
<organism evidence="4 5">
    <name type="scientific">Heterodermia speciosa</name>
    <dbReference type="NCBI Taxonomy" id="116794"/>
    <lineage>
        <taxon>Eukaryota</taxon>
        <taxon>Fungi</taxon>
        <taxon>Dikarya</taxon>
        <taxon>Ascomycota</taxon>
        <taxon>Pezizomycotina</taxon>
        <taxon>Lecanoromycetes</taxon>
        <taxon>OSLEUM clade</taxon>
        <taxon>Lecanoromycetidae</taxon>
        <taxon>Caliciales</taxon>
        <taxon>Physciaceae</taxon>
        <taxon>Heterodermia</taxon>
    </lineage>
</organism>
<dbReference type="AlphaFoldDB" id="A0A8H3FZQ6"/>
<comment type="caution">
    <text evidence="4">The sequence shown here is derived from an EMBL/GenBank/DDBJ whole genome shotgun (WGS) entry which is preliminary data.</text>
</comment>
<reference evidence="4" key="1">
    <citation type="submission" date="2021-03" db="EMBL/GenBank/DDBJ databases">
        <authorList>
            <person name="Tagirdzhanova G."/>
        </authorList>
    </citation>
    <scope>NUCLEOTIDE SEQUENCE</scope>
</reference>
<dbReference type="EMBL" id="CAJPDS010000081">
    <property type="protein sequence ID" value="CAF9935276.1"/>
    <property type="molecule type" value="Genomic_DNA"/>
</dbReference>
<dbReference type="Pfam" id="PF24883">
    <property type="entry name" value="NPHP3_N"/>
    <property type="match status" value="1"/>
</dbReference>
<gene>
    <name evidence="4" type="ORF">HETSPECPRED_009725</name>
</gene>
<name>A0A8H3FZQ6_9LECA</name>
<dbReference type="PANTHER" id="PTHR10039">
    <property type="entry name" value="AMELOGENIN"/>
    <property type="match status" value="1"/>
</dbReference>
<dbReference type="Pfam" id="PF25053">
    <property type="entry name" value="DUF7791"/>
    <property type="match status" value="1"/>
</dbReference>
<keyword evidence="5" id="KW-1185">Reference proteome</keyword>
<dbReference type="Proteomes" id="UP000664521">
    <property type="component" value="Unassembled WGS sequence"/>
</dbReference>
<feature type="domain" description="DUF7791" evidence="3">
    <location>
        <begin position="631"/>
        <end position="773"/>
    </location>
</feature>
<feature type="domain" description="Nephrocystin 3-like N-terminal" evidence="2">
    <location>
        <begin position="342"/>
        <end position="519"/>
    </location>
</feature>
<dbReference type="PANTHER" id="PTHR10039:SF5">
    <property type="entry name" value="NACHT DOMAIN-CONTAINING PROTEIN"/>
    <property type="match status" value="1"/>
</dbReference>
<evidence type="ECO:0000313" key="5">
    <source>
        <dbReference type="Proteomes" id="UP000664521"/>
    </source>
</evidence>
<evidence type="ECO:0008006" key="6">
    <source>
        <dbReference type="Google" id="ProtNLM"/>
    </source>
</evidence>
<evidence type="ECO:0000256" key="1">
    <source>
        <dbReference type="ARBA" id="ARBA00022737"/>
    </source>
</evidence>
<proteinExistence type="predicted"/>
<evidence type="ECO:0000259" key="3">
    <source>
        <dbReference type="Pfam" id="PF25053"/>
    </source>
</evidence>
<dbReference type="OrthoDB" id="443402at2759"/>
<dbReference type="Gene3D" id="3.40.50.300">
    <property type="entry name" value="P-loop containing nucleotide triphosphate hydrolases"/>
    <property type="match status" value="1"/>
</dbReference>
<dbReference type="InterPro" id="IPR056693">
    <property type="entry name" value="DUF7791"/>
</dbReference>
<keyword evidence="1" id="KW-0677">Repeat</keyword>
<dbReference type="InterPro" id="IPR056884">
    <property type="entry name" value="NPHP3-like_N"/>
</dbReference>
<dbReference type="SUPFAM" id="SSF52540">
    <property type="entry name" value="P-loop containing nucleoside triphosphate hydrolases"/>
    <property type="match status" value="1"/>
</dbReference>
<evidence type="ECO:0000259" key="2">
    <source>
        <dbReference type="Pfam" id="PF24883"/>
    </source>
</evidence>
<sequence length="1015" mass="115838">MEEKYHGSTLRTPSPLKLSFFDGPSKFGLDRHFRAVAEEELQLYPCTAQLGGYYNFVKVHPGRVNTAAVWARDTDLSMDPFSALGIAGNVFTFIEFTSSLISGSLELYHSTDGATVSHRVLEDVTKDLGNFCDGLAPAQCNVLGSGASDSESALLSLLEPCRTLGRELLTVLEGLKVQSRGKAWKSARQALKSVWKTKKIKNYQEQLDLYRSQFAARLLSLIWERQKSITAGQSKTSQAQSKLGAALDELMAQNHRLGINISDDISKLRSDIQVSLARSIKAYEPLERVNSELEISRGLPGWLSKLHKECISSQRQVDVISSLHYPEISDRERLHKDPHPKTCDWLFEDSKDPSGLRSTSNVLDWLHTGKDVFWVSGKAGSGKSVLMKYLYNHQKTRVALRQWAVGKDLVVASFFFSSAGTFMQKSQQGLLQSLLMCILKQRPALISQLFPDGWNSRLSWTKSELLEALTRLQSKSLDSARFCIFIDGLDEYDGEMSDLLPLIKGLTTSGSIKVCVSSRPWNVFESFFGDNSGTRIILQHLNRTDIWRFAYDQITEAINDRWNSMDKTEYLPLVEEIVERSSGVFLWVVLVVRSLLRGMINLDTVEELQSRLRELPTELEEFFRRILDRGEKFYSKQAARLYLLQLSVRDGELSPWDLAHFAEEDKLFALRDDVSSRHAQDPMHLDRLTRTRVLARCQDLLEFDDKSRLVFDYRTRFHTDFRDHRSGLHFLHRTVKDFLETRDIFNELTKRAGEEFNAHLFLCNAILVQIKVVLLQHHEGACNLREVNKRLHVNAKDCVNRFWKHTRQLAATDKLSFDLIAAFDVTMCSLRAASRNCLSCQSLWDTLFEYNCGIVDYHEGSIVDMAVDQGVPEVLSLRSDKSGYSARQNAIWQKSPLEKALIYMRSPRRLVEVERQLIIGANPNEKDCENKSVWESYLVQSKQPRGLFSRQEEMKVLELLLRYGADPSCLLNKDTERVKLLSAIAHEIPMKSTNISPRFLKLHTDPEVGKPMFHV</sequence>
<protein>
    <recommendedName>
        <fullName evidence="6">NACHT domain-containing protein</fullName>
    </recommendedName>
</protein>
<evidence type="ECO:0000313" key="4">
    <source>
        <dbReference type="EMBL" id="CAF9935276.1"/>
    </source>
</evidence>